<gene>
    <name evidence="2" type="ORF">DILT_LOCUS18933</name>
</gene>
<sequence>MHTVLVLTLYLLSFAHLQFAFKLGTGENRFAGIVTVAEYLNMCQYRPGHKPSPSPEPKLIDCSEWRSLSCCKSEKAEGYLQGPVLGFDLNRC</sequence>
<organism evidence="2 3">
    <name type="scientific">Dibothriocephalus latus</name>
    <name type="common">Fish tapeworm</name>
    <name type="synonym">Diphyllobothrium latum</name>
    <dbReference type="NCBI Taxonomy" id="60516"/>
    <lineage>
        <taxon>Eukaryota</taxon>
        <taxon>Metazoa</taxon>
        <taxon>Spiralia</taxon>
        <taxon>Lophotrochozoa</taxon>
        <taxon>Platyhelminthes</taxon>
        <taxon>Cestoda</taxon>
        <taxon>Eucestoda</taxon>
        <taxon>Diphyllobothriidea</taxon>
        <taxon>Diphyllobothriidae</taxon>
        <taxon>Dibothriocephalus</taxon>
    </lineage>
</organism>
<name>A0A3P7RI77_DIBLA</name>
<proteinExistence type="predicted"/>
<feature type="non-terminal residue" evidence="2">
    <location>
        <position position="92"/>
    </location>
</feature>
<dbReference type="AlphaFoldDB" id="A0A3P7RI77"/>
<dbReference type="OrthoDB" id="5982417at2759"/>
<accession>A0A3P7RI77</accession>
<feature type="chain" id="PRO_5018231884" evidence="1">
    <location>
        <begin position="21"/>
        <end position="92"/>
    </location>
</feature>
<dbReference type="Proteomes" id="UP000281553">
    <property type="component" value="Unassembled WGS sequence"/>
</dbReference>
<protein>
    <submittedName>
        <fullName evidence="2">Uncharacterized protein</fullName>
    </submittedName>
</protein>
<feature type="signal peptide" evidence="1">
    <location>
        <begin position="1"/>
        <end position="20"/>
    </location>
</feature>
<dbReference type="EMBL" id="UYRU01106077">
    <property type="protein sequence ID" value="VDN42896.1"/>
    <property type="molecule type" value="Genomic_DNA"/>
</dbReference>
<evidence type="ECO:0000313" key="2">
    <source>
        <dbReference type="EMBL" id="VDN42896.1"/>
    </source>
</evidence>
<keyword evidence="3" id="KW-1185">Reference proteome</keyword>
<evidence type="ECO:0000313" key="3">
    <source>
        <dbReference type="Proteomes" id="UP000281553"/>
    </source>
</evidence>
<keyword evidence="1" id="KW-0732">Signal</keyword>
<reference evidence="2 3" key="1">
    <citation type="submission" date="2018-11" db="EMBL/GenBank/DDBJ databases">
        <authorList>
            <consortium name="Pathogen Informatics"/>
        </authorList>
    </citation>
    <scope>NUCLEOTIDE SEQUENCE [LARGE SCALE GENOMIC DNA]</scope>
</reference>
<evidence type="ECO:0000256" key="1">
    <source>
        <dbReference type="SAM" id="SignalP"/>
    </source>
</evidence>